<reference evidence="1" key="1">
    <citation type="submission" date="2024-04" db="EMBL/GenBank/DDBJ databases">
        <authorList>
            <consortium name="Molecular Ecology Group"/>
        </authorList>
    </citation>
    <scope>NUCLEOTIDE SEQUENCE</scope>
</reference>
<organism evidence="1 2">
    <name type="scientific">Lasius platythorax</name>
    <dbReference type="NCBI Taxonomy" id="488582"/>
    <lineage>
        <taxon>Eukaryota</taxon>
        <taxon>Metazoa</taxon>
        <taxon>Ecdysozoa</taxon>
        <taxon>Arthropoda</taxon>
        <taxon>Hexapoda</taxon>
        <taxon>Insecta</taxon>
        <taxon>Pterygota</taxon>
        <taxon>Neoptera</taxon>
        <taxon>Endopterygota</taxon>
        <taxon>Hymenoptera</taxon>
        <taxon>Apocrita</taxon>
        <taxon>Aculeata</taxon>
        <taxon>Formicoidea</taxon>
        <taxon>Formicidae</taxon>
        <taxon>Formicinae</taxon>
        <taxon>Lasius</taxon>
        <taxon>Lasius</taxon>
    </lineage>
</organism>
<dbReference type="EMBL" id="OZ034825">
    <property type="protein sequence ID" value="CAL1679972.1"/>
    <property type="molecule type" value="Genomic_DNA"/>
</dbReference>
<gene>
    <name evidence="1" type="ORF">LPLAT_LOCUS6071</name>
</gene>
<accession>A0AAV2NII5</accession>
<protein>
    <submittedName>
        <fullName evidence="1">Uncharacterized protein</fullName>
    </submittedName>
</protein>
<evidence type="ECO:0000313" key="1">
    <source>
        <dbReference type="EMBL" id="CAL1679972.1"/>
    </source>
</evidence>
<evidence type="ECO:0000313" key="2">
    <source>
        <dbReference type="Proteomes" id="UP001497644"/>
    </source>
</evidence>
<sequence length="104" mass="11735">MSAFRATYEDIISINRIYIRVEYVYVFCPWFASFISGQPDSLISSVCIEYEISIRVAVSSTLTTSISPSLLPNHVDQKGQRRGLTSSTLTVTDMKKALSYEKLK</sequence>
<dbReference type="Proteomes" id="UP001497644">
    <property type="component" value="Chromosome 2"/>
</dbReference>
<dbReference type="AlphaFoldDB" id="A0AAV2NII5"/>
<name>A0AAV2NII5_9HYME</name>
<keyword evidence="2" id="KW-1185">Reference proteome</keyword>
<proteinExistence type="predicted"/>